<evidence type="ECO:0000259" key="1">
    <source>
        <dbReference type="Pfam" id="PF07727"/>
    </source>
</evidence>
<proteinExistence type="predicted"/>
<name>A0A6L2JSZ3_TANCI</name>
<dbReference type="Pfam" id="PF07727">
    <property type="entry name" value="RVT_2"/>
    <property type="match status" value="1"/>
</dbReference>
<dbReference type="EMBL" id="BKCJ010001113">
    <property type="protein sequence ID" value="GEU38945.1"/>
    <property type="molecule type" value="Genomic_DNA"/>
</dbReference>
<reference evidence="2" key="1">
    <citation type="journal article" date="2019" name="Sci. Rep.">
        <title>Draft genome of Tanacetum cinerariifolium, the natural source of mosquito coil.</title>
        <authorList>
            <person name="Yamashiro T."/>
            <person name="Shiraishi A."/>
            <person name="Satake H."/>
            <person name="Nakayama K."/>
        </authorList>
    </citation>
    <scope>NUCLEOTIDE SEQUENCE</scope>
</reference>
<feature type="domain" description="Reverse transcriptase Ty1/copia-type" evidence="1">
    <location>
        <begin position="20"/>
        <end position="66"/>
    </location>
</feature>
<dbReference type="InterPro" id="IPR013103">
    <property type="entry name" value="RVT_2"/>
</dbReference>
<organism evidence="2">
    <name type="scientific">Tanacetum cinerariifolium</name>
    <name type="common">Dalmatian daisy</name>
    <name type="synonym">Chrysanthemum cinerariifolium</name>
    <dbReference type="NCBI Taxonomy" id="118510"/>
    <lineage>
        <taxon>Eukaryota</taxon>
        <taxon>Viridiplantae</taxon>
        <taxon>Streptophyta</taxon>
        <taxon>Embryophyta</taxon>
        <taxon>Tracheophyta</taxon>
        <taxon>Spermatophyta</taxon>
        <taxon>Magnoliopsida</taxon>
        <taxon>eudicotyledons</taxon>
        <taxon>Gunneridae</taxon>
        <taxon>Pentapetalae</taxon>
        <taxon>asterids</taxon>
        <taxon>campanulids</taxon>
        <taxon>Asterales</taxon>
        <taxon>Asteraceae</taxon>
        <taxon>Asteroideae</taxon>
        <taxon>Anthemideae</taxon>
        <taxon>Anthemidinae</taxon>
        <taxon>Tanacetum</taxon>
    </lineage>
</organism>
<comment type="caution">
    <text evidence="2">The sequence shown here is derived from an EMBL/GenBank/DDBJ whole genome shotgun (WGS) entry which is preliminary data.</text>
</comment>
<evidence type="ECO:0000313" key="2">
    <source>
        <dbReference type="EMBL" id="GEU38945.1"/>
    </source>
</evidence>
<gene>
    <name evidence="2" type="ORF">Tci_010923</name>
</gene>
<accession>A0A6L2JSZ3</accession>
<sequence length="173" mass="20168">MKESNWIESMQEEIHKFDPLENKVMLVAKGYRQDEGIDFEELFASVARIEAIRIFIAYAAHKDMTISNGCENCVFERYIKRRGLQVSQNPIGIFINQSKYALEILKKYGLESSDALETPMVERSKLDEDPQRTPVDHTRYKSMMTDYGFDFNKIPLYYDSKSTIALSYNTVQH</sequence>
<dbReference type="AlphaFoldDB" id="A0A6L2JSZ3"/>
<protein>
    <submittedName>
        <fullName evidence="2">Retrovirus-related Pol polyprotein from transposon TNT 1-94</fullName>
    </submittedName>
</protein>